<dbReference type="Proteomes" id="UP000030460">
    <property type="component" value="Unassembled WGS sequence"/>
</dbReference>
<evidence type="ECO:0000313" key="3">
    <source>
        <dbReference type="EMBL" id="NLP65584.1"/>
    </source>
</evidence>
<comment type="caution">
    <text evidence="3">The sequence shown here is derived from an EMBL/GenBank/DDBJ whole genome shotgun (WGS) entry which is preliminary data.</text>
</comment>
<evidence type="ECO:0000313" key="4">
    <source>
        <dbReference type="Proteomes" id="UP000030460"/>
    </source>
</evidence>
<dbReference type="NCBIfam" id="TIGR02780">
    <property type="entry name" value="TrbJ_Ti"/>
    <property type="match status" value="1"/>
</dbReference>
<reference evidence="3" key="2">
    <citation type="submission" date="2020-04" db="EMBL/GenBank/DDBJ databases">
        <authorList>
            <person name="Alexandrino P."/>
            <person name="Mendonca T."/>
            <person name="Guaman L."/>
            <person name="Cherix J."/>
            <person name="Lozano-Sakalauskas G."/>
            <person name="Fujita A."/>
            <person name="Filho E.R."/>
            <person name="Long P."/>
            <person name="Padilla G."/>
            <person name="Taciro M.K."/>
            <person name="Gomez J.G."/>
            <person name="Silva L.F."/>
            <person name="Torres M."/>
        </authorList>
    </citation>
    <scope>NUCLEOTIDE SEQUENCE</scope>
    <source>
        <strain evidence="3">LMG 19450</strain>
    </source>
</reference>
<dbReference type="EMBL" id="JTDB02000015">
    <property type="protein sequence ID" value="NLP65499.1"/>
    <property type="molecule type" value="Genomic_DNA"/>
</dbReference>
<sequence>MPARTRGRRTLMKLIGQSLFVGAMLASIAVNANAGAVAGATEPTQILNNIQLTASYAQQAQQTVTQINQYETMLRNLMNATPSELLGQAAGVLWNDNNMTQVFKNLSTIVQGGQKIAYTLQNTDQLFHNIHPGYGSAFDFQNGYRNWSDNTLNSVQNALTLMNAHASNFSNEQSMVKELQTRSQSAQGQMQVLQAGNDIGVAMIGQMQELRQLQAAQIQQQGAYIAGQQDEANAKHTGAERVFGNVKSNSVLPLNPAAQ</sequence>
<keyword evidence="4" id="KW-1185">Reference proteome</keyword>
<evidence type="ECO:0000313" key="2">
    <source>
        <dbReference type="EMBL" id="NLP65499.1"/>
    </source>
</evidence>
<gene>
    <name evidence="3" type="primary">trbJ</name>
    <name evidence="2" type="ORF">NH14_031055</name>
    <name evidence="3" type="ORF">NH14_031490</name>
</gene>
<dbReference type="EMBL" id="JTDB02000015">
    <property type="protein sequence ID" value="NLP65584.1"/>
    <property type="molecule type" value="Genomic_DNA"/>
</dbReference>
<proteinExistence type="predicted"/>
<dbReference type="InterPro" id="IPR014147">
    <property type="entry name" value="T4SS_TrbJ"/>
</dbReference>
<dbReference type="SUPFAM" id="SSF101082">
    <property type="entry name" value="Typo IV secretion system protein TraC"/>
    <property type="match status" value="1"/>
</dbReference>
<evidence type="ECO:0000256" key="1">
    <source>
        <dbReference type="SAM" id="SignalP"/>
    </source>
</evidence>
<organism evidence="3 4">
    <name type="scientific">Paraburkholderia sacchari</name>
    <dbReference type="NCBI Taxonomy" id="159450"/>
    <lineage>
        <taxon>Bacteria</taxon>
        <taxon>Pseudomonadati</taxon>
        <taxon>Pseudomonadota</taxon>
        <taxon>Betaproteobacteria</taxon>
        <taxon>Burkholderiales</taxon>
        <taxon>Burkholderiaceae</taxon>
        <taxon>Paraburkholderia</taxon>
    </lineage>
</organism>
<accession>A0A8T6ZNG9</accession>
<dbReference type="RefSeq" id="WP_084225989.1">
    <property type="nucleotide sequence ID" value="NZ_JTDB02000015.1"/>
</dbReference>
<reference evidence="3" key="1">
    <citation type="journal article" date="2015" name="Genome Announc.">
        <title>Draft Genome Sequence of the Polyhydroxyalkanoate-Producing Bacterium Burkholderia sacchari LMG 19450 Isolated from Brazilian Sugarcane Plantation Soil.</title>
        <authorList>
            <person name="Alexandrino P.M."/>
            <person name="Mendonca T.T."/>
            <person name="Guaman Bautista L.P."/>
            <person name="Cherix J."/>
            <person name="Lozano-Sakalauskas G.C."/>
            <person name="Fujita A."/>
            <person name="Ramos Filho E."/>
            <person name="Long P."/>
            <person name="Padilla G."/>
            <person name="Taciro M.K."/>
            <person name="Gomez J.G."/>
            <person name="Silva L.F."/>
        </authorList>
    </citation>
    <scope>NUCLEOTIDE SEQUENCE</scope>
    <source>
        <strain evidence="3">LMG 19450</strain>
    </source>
</reference>
<protein>
    <submittedName>
        <fullName evidence="3">P-type conjugative transfer protein TrbJ</fullName>
    </submittedName>
</protein>
<keyword evidence="1" id="KW-0732">Signal</keyword>
<dbReference type="AlphaFoldDB" id="A0A8T6ZNG9"/>
<name>A0A8T6ZNG9_9BURK</name>
<feature type="signal peptide" evidence="1">
    <location>
        <begin position="1"/>
        <end position="32"/>
    </location>
</feature>
<feature type="chain" id="PRO_5036276824" evidence="1">
    <location>
        <begin position="33"/>
        <end position="259"/>
    </location>
</feature>